<dbReference type="EMBL" id="CP001964">
    <property type="protein sequence ID" value="ADG74709.1"/>
    <property type="molecule type" value="Genomic_DNA"/>
</dbReference>
<keyword evidence="1" id="KW-0812">Transmembrane</keyword>
<name>D5UEP9_CELFN</name>
<evidence type="ECO:0000313" key="2">
    <source>
        <dbReference type="EMBL" id="ADG74709.1"/>
    </source>
</evidence>
<organism evidence="2 3">
    <name type="scientific">Cellulomonas flavigena (strain ATCC 482 / DSM 20109 / BCRC 11376 / JCM 18109 / NBRC 3775 / NCIMB 8073 / NRS 134)</name>
    <dbReference type="NCBI Taxonomy" id="446466"/>
    <lineage>
        <taxon>Bacteria</taxon>
        <taxon>Bacillati</taxon>
        <taxon>Actinomycetota</taxon>
        <taxon>Actinomycetes</taxon>
        <taxon>Micrococcales</taxon>
        <taxon>Cellulomonadaceae</taxon>
        <taxon>Cellulomonas</taxon>
    </lineage>
</organism>
<feature type="transmembrane region" description="Helical" evidence="1">
    <location>
        <begin position="40"/>
        <end position="62"/>
    </location>
</feature>
<evidence type="ECO:0008006" key="4">
    <source>
        <dbReference type="Google" id="ProtNLM"/>
    </source>
</evidence>
<dbReference type="AlphaFoldDB" id="D5UEP9"/>
<dbReference type="HOGENOM" id="CLU_133181_0_1_11"/>
<feature type="transmembrane region" description="Helical" evidence="1">
    <location>
        <begin position="18"/>
        <end position="34"/>
    </location>
</feature>
<dbReference type="Pfam" id="PF10990">
    <property type="entry name" value="DUF2809"/>
    <property type="match status" value="1"/>
</dbReference>
<evidence type="ECO:0000256" key="1">
    <source>
        <dbReference type="SAM" id="Phobius"/>
    </source>
</evidence>
<proteinExistence type="predicted"/>
<dbReference type="Proteomes" id="UP000000849">
    <property type="component" value="Chromosome"/>
</dbReference>
<dbReference type="eggNOG" id="COG1876">
    <property type="taxonomic scope" value="Bacteria"/>
</dbReference>
<keyword evidence="1" id="KW-0472">Membrane</keyword>
<accession>D5UEP9</accession>
<dbReference type="STRING" id="446466.Cfla_1812"/>
<reference evidence="2 3" key="1">
    <citation type="journal article" date="2010" name="Stand. Genomic Sci.">
        <title>Complete genome sequence of Cellulomonas flavigena type strain (134).</title>
        <authorList>
            <person name="Abt B."/>
            <person name="Foster B."/>
            <person name="Lapidus A."/>
            <person name="Clum A."/>
            <person name="Sun H."/>
            <person name="Pukall R."/>
            <person name="Lucas S."/>
            <person name="Glavina Del Rio T."/>
            <person name="Nolan M."/>
            <person name="Tice H."/>
            <person name="Cheng J.F."/>
            <person name="Pitluck S."/>
            <person name="Liolios K."/>
            <person name="Ivanova N."/>
            <person name="Mavromatis K."/>
            <person name="Ovchinnikova G."/>
            <person name="Pati A."/>
            <person name="Goodwin L."/>
            <person name="Chen A."/>
            <person name="Palaniappan K."/>
            <person name="Land M."/>
            <person name="Hauser L."/>
            <person name="Chang Y.J."/>
            <person name="Jeffries C.D."/>
            <person name="Rohde M."/>
            <person name="Goker M."/>
            <person name="Woyke T."/>
            <person name="Bristow J."/>
            <person name="Eisen J.A."/>
            <person name="Markowitz V."/>
            <person name="Hugenholtz P."/>
            <person name="Kyrpides N.C."/>
            <person name="Klenk H.P."/>
        </authorList>
    </citation>
    <scope>NUCLEOTIDE SEQUENCE [LARGE SCALE GENOMIC DNA]</scope>
    <source>
        <strain evidence="3">ATCC 482 / DSM 20109 / BCRC 11376 / JCM 18109 / NBRC 3775 / NCIMB 8073 / NRS 134</strain>
    </source>
</reference>
<dbReference type="KEGG" id="cfl:Cfla_1812"/>
<sequence>MPPGVEAPGAARARRSRTLLAVAASVVVVAGLAVSRGSGLLADLAGGVLYAALVHLLVLLVAPRVGVLVAAGTALGVCTAVELAQLTPLPAAVGAAWPPAAYVLGSTFVATDLLAYATGVGAVTAADAAAARRSEPS</sequence>
<dbReference type="RefSeq" id="WP_013117043.1">
    <property type="nucleotide sequence ID" value="NC_014151.1"/>
</dbReference>
<keyword evidence="3" id="KW-1185">Reference proteome</keyword>
<evidence type="ECO:0000313" key="3">
    <source>
        <dbReference type="Proteomes" id="UP000000849"/>
    </source>
</evidence>
<keyword evidence="1" id="KW-1133">Transmembrane helix</keyword>
<dbReference type="InterPro" id="IPR021257">
    <property type="entry name" value="DUF2809"/>
</dbReference>
<protein>
    <recommendedName>
        <fullName evidence="4">DUF2809 domain-containing protein</fullName>
    </recommendedName>
</protein>
<gene>
    <name evidence="2" type="ordered locus">Cfla_1812</name>
</gene>